<name>A0ABX3MRX8_9RHOB</name>
<sequence>MKTASEFKAELKARVDGIQKLPTSWKSLGSRVNGDVWKMAARKAHDTLIAMISQYSDRGYDWFDAQFEVLIVEHYNDEMIRRAGLEDGAFNGTCECSA</sequence>
<gene>
    <name evidence="1" type="ORF">BMI91_19480</name>
</gene>
<evidence type="ECO:0000313" key="1">
    <source>
        <dbReference type="EMBL" id="OOY22465.1"/>
    </source>
</evidence>
<protein>
    <recommendedName>
        <fullName evidence="3">Phage protein</fullName>
    </recommendedName>
</protein>
<dbReference type="EMBL" id="MPZV01000006">
    <property type="protein sequence ID" value="OOY22465.1"/>
    <property type="molecule type" value="Genomic_DNA"/>
</dbReference>
<keyword evidence="2" id="KW-1185">Reference proteome</keyword>
<proteinExistence type="predicted"/>
<evidence type="ECO:0008006" key="3">
    <source>
        <dbReference type="Google" id="ProtNLM"/>
    </source>
</evidence>
<dbReference type="Proteomes" id="UP000190787">
    <property type="component" value="Unassembled WGS sequence"/>
</dbReference>
<dbReference type="RefSeq" id="WP_078606321.1">
    <property type="nucleotide sequence ID" value="NZ_MPZV01000006.1"/>
</dbReference>
<reference evidence="1 2" key="1">
    <citation type="submission" date="2016-11" db="EMBL/GenBank/DDBJ databases">
        <title>A multilocus sequence analysis scheme for characterization of bacteria in the genus Thioclava.</title>
        <authorList>
            <person name="Liu Y."/>
            <person name="Shao Z."/>
        </authorList>
    </citation>
    <scope>NUCLEOTIDE SEQUENCE [LARGE SCALE GENOMIC DNA]</scope>
    <source>
        <strain evidence="1 2">TAW-CT134</strain>
    </source>
</reference>
<evidence type="ECO:0000313" key="2">
    <source>
        <dbReference type="Proteomes" id="UP000190787"/>
    </source>
</evidence>
<organism evidence="1 2">
    <name type="scientific">Thioclava sediminum</name>
    <dbReference type="NCBI Taxonomy" id="1915319"/>
    <lineage>
        <taxon>Bacteria</taxon>
        <taxon>Pseudomonadati</taxon>
        <taxon>Pseudomonadota</taxon>
        <taxon>Alphaproteobacteria</taxon>
        <taxon>Rhodobacterales</taxon>
        <taxon>Paracoccaceae</taxon>
        <taxon>Thioclava</taxon>
    </lineage>
</organism>
<accession>A0ABX3MRX8</accession>
<comment type="caution">
    <text evidence="1">The sequence shown here is derived from an EMBL/GenBank/DDBJ whole genome shotgun (WGS) entry which is preliminary data.</text>
</comment>